<feature type="compositionally biased region" description="Pro residues" evidence="2">
    <location>
        <begin position="225"/>
        <end position="235"/>
    </location>
</feature>
<keyword evidence="4" id="KW-1185">Reference proteome</keyword>
<feature type="compositionally biased region" description="Polar residues" evidence="2">
    <location>
        <begin position="548"/>
        <end position="569"/>
    </location>
</feature>
<feature type="region of interest" description="Disordered" evidence="2">
    <location>
        <begin position="422"/>
        <end position="535"/>
    </location>
</feature>
<feature type="compositionally biased region" description="Pro residues" evidence="2">
    <location>
        <begin position="521"/>
        <end position="535"/>
    </location>
</feature>
<dbReference type="OrthoDB" id="3905365at2759"/>
<keyword evidence="1" id="KW-0175">Coiled coil</keyword>
<feature type="compositionally biased region" description="Polar residues" evidence="2">
    <location>
        <begin position="505"/>
        <end position="520"/>
    </location>
</feature>
<feature type="compositionally biased region" description="Polar residues" evidence="2">
    <location>
        <begin position="1"/>
        <end position="11"/>
    </location>
</feature>
<feature type="compositionally biased region" description="Low complexity" evidence="2">
    <location>
        <begin position="601"/>
        <end position="611"/>
    </location>
</feature>
<evidence type="ECO:0000313" key="3">
    <source>
        <dbReference type="EMBL" id="PGH19248.1"/>
    </source>
</evidence>
<feature type="compositionally biased region" description="Low complexity" evidence="2">
    <location>
        <begin position="261"/>
        <end position="271"/>
    </location>
</feature>
<evidence type="ECO:0000256" key="1">
    <source>
        <dbReference type="SAM" id="Coils"/>
    </source>
</evidence>
<feature type="coiled-coil region" evidence="1">
    <location>
        <begin position="329"/>
        <end position="363"/>
    </location>
</feature>
<feature type="region of interest" description="Disordered" evidence="2">
    <location>
        <begin position="548"/>
        <end position="633"/>
    </location>
</feature>
<organism evidence="3 4">
    <name type="scientific">Polytolypa hystricis (strain UAMH7299)</name>
    <dbReference type="NCBI Taxonomy" id="1447883"/>
    <lineage>
        <taxon>Eukaryota</taxon>
        <taxon>Fungi</taxon>
        <taxon>Dikarya</taxon>
        <taxon>Ascomycota</taxon>
        <taxon>Pezizomycotina</taxon>
        <taxon>Eurotiomycetes</taxon>
        <taxon>Eurotiomycetidae</taxon>
        <taxon>Onygenales</taxon>
        <taxon>Onygenales incertae sedis</taxon>
        <taxon>Polytolypa</taxon>
    </lineage>
</organism>
<feature type="compositionally biased region" description="Polar residues" evidence="2">
    <location>
        <begin position="18"/>
        <end position="28"/>
    </location>
</feature>
<evidence type="ECO:0000256" key="2">
    <source>
        <dbReference type="SAM" id="MobiDB-lite"/>
    </source>
</evidence>
<feature type="region of interest" description="Disordered" evidence="2">
    <location>
        <begin position="219"/>
        <end position="238"/>
    </location>
</feature>
<name>A0A2B7YEB2_POLH7</name>
<feature type="compositionally biased region" description="Low complexity" evidence="2">
    <location>
        <begin position="570"/>
        <end position="584"/>
    </location>
</feature>
<proteinExistence type="predicted"/>
<dbReference type="Proteomes" id="UP000224634">
    <property type="component" value="Unassembled WGS sequence"/>
</dbReference>
<reference evidence="3 4" key="1">
    <citation type="submission" date="2017-10" db="EMBL/GenBank/DDBJ databases">
        <title>Comparative genomics in systemic dimorphic fungi from Ajellomycetaceae.</title>
        <authorList>
            <person name="Munoz J.F."/>
            <person name="Mcewen J.G."/>
            <person name="Clay O.K."/>
            <person name="Cuomo C.A."/>
        </authorList>
    </citation>
    <scope>NUCLEOTIDE SEQUENCE [LARGE SCALE GENOMIC DNA]</scope>
    <source>
        <strain evidence="3 4">UAMH7299</strain>
    </source>
</reference>
<feature type="region of interest" description="Disordered" evidence="2">
    <location>
        <begin position="67"/>
        <end position="112"/>
    </location>
</feature>
<feature type="compositionally biased region" description="Polar residues" evidence="2">
    <location>
        <begin position="82"/>
        <end position="94"/>
    </location>
</feature>
<feature type="region of interest" description="Disordered" evidence="2">
    <location>
        <begin position="138"/>
        <end position="162"/>
    </location>
</feature>
<gene>
    <name evidence="3" type="ORF">AJ80_04113</name>
</gene>
<dbReference type="EMBL" id="PDNA01000050">
    <property type="protein sequence ID" value="PGH19248.1"/>
    <property type="molecule type" value="Genomic_DNA"/>
</dbReference>
<dbReference type="AlphaFoldDB" id="A0A2B7YEB2"/>
<sequence>MTDAVSTRTETPEESNQGDDAQATSKSSAAKDKRCQYCNQMFTSSSLGRHLDQYLFKKRPDGVHDVEEIKRLRSGITRRTARNSASKRQSPDPSSSEKHTTPDPHSIPPLQLNKPIGKGYSLILNQASWQATGVINDLLSSHPPQQPRIPYNADRARRNSDATGPETAKALELALRELLDNVKAATVRIQPKLSPFDFNLQSQTFPALCLQTLPPPPSLFSTHPFPSPTSFPLDPPGGAQREVVQQALRTQIQQWKEDQLAAASSTSQSTQHNGNIGNSTMYSPEMIERTAQQHEEMALRHLDLSLNHWLSLAPNRRQENWQLEITRAFAREAEKRERVEDRLARTQQEVIQLRSQIEKLENCQWPREFALFPPEMLPLSTDVCRELITTESKVNSLDSPRWDYDNVVAKWKRVVMHDKSIGSSGAGQPGGVFGQPQAKFQSSQNLAPDCAVSPHSRHIPPPRPKGAYRSQDPNESDDSSRSAKRQRTWHPSQSGSQGEDHTGKNDNNNNTESSFSRPQNPYSPSPAAPTLPPPSTFCRPLMPYYATPTSSHSVTEQANHTPSRPSTSDRNNNNNNNGAGARAGDYPTQDHSRGGYTNADPNTRTNTSTRGGRPGTAGGNNNESPIASVNLMPDVGERSNNSTPFTHNHNLDVLMSVCSGQQARVHQ</sequence>
<dbReference type="STRING" id="1447883.A0A2B7YEB2"/>
<feature type="region of interest" description="Disordered" evidence="2">
    <location>
        <begin position="255"/>
        <end position="281"/>
    </location>
</feature>
<evidence type="ECO:0000313" key="4">
    <source>
        <dbReference type="Proteomes" id="UP000224634"/>
    </source>
</evidence>
<accession>A0A2B7YEB2</accession>
<feature type="region of interest" description="Disordered" evidence="2">
    <location>
        <begin position="1"/>
        <end position="35"/>
    </location>
</feature>
<feature type="compositionally biased region" description="Gly residues" evidence="2">
    <location>
        <begin position="424"/>
        <end position="433"/>
    </location>
</feature>
<comment type="caution">
    <text evidence="3">The sequence shown here is derived from an EMBL/GenBank/DDBJ whole genome shotgun (WGS) entry which is preliminary data.</text>
</comment>
<protein>
    <submittedName>
        <fullName evidence="3">Uncharacterized protein</fullName>
    </submittedName>
</protein>
<feature type="compositionally biased region" description="Polar residues" evidence="2">
    <location>
        <begin position="272"/>
        <end position="281"/>
    </location>
</feature>